<dbReference type="CDD" id="cd12148">
    <property type="entry name" value="fungal_TF_MHR"/>
    <property type="match status" value="1"/>
</dbReference>
<reference evidence="3" key="1">
    <citation type="journal article" date="2021" name="Nat. Commun.">
        <title>Genetic determinants of endophytism in the Arabidopsis root mycobiome.</title>
        <authorList>
            <person name="Mesny F."/>
            <person name="Miyauchi S."/>
            <person name="Thiergart T."/>
            <person name="Pickel B."/>
            <person name="Atanasova L."/>
            <person name="Karlsson M."/>
            <person name="Huettel B."/>
            <person name="Barry K.W."/>
            <person name="Haridas S."/>
            <person name="Chen C."/>
            <person name="Bauer D."/>
            <person name="Andreopoulos W."/>
            <person name="Pangilinan J."/>
            <person name="LaButti K."/>
            <person name="Riley R."/>
            <person name="Lipzen A."/>
            <person name="Clum A."/>
            <person name="Drula E."/>
            <person name="Henrissat B."/>
            <person name="Kohler A."/>
            <person name="Grigoriev I.V."/>
            <person name="Martin F.M."/>
            <person name="Hacquard S."/>
        </authorList>
    </citation>
    <scope>NUCLEOTIDE SEQUENCE</scope>
    <source>
        <strain evidence="3">MPI-CAGE-CH-0235</strain>
    </source>
</reference>
<evidence type="ECO:0000259" key="2">
    <source>
        <dbReference type="SMART" id="SM00906"/>
    </source>
</evidence>
<dbReference type="AlphaFoldDB" id="A0A8K0SVQ9"/>
<dbReference type="PANTHER" id="PTHR31668:SF20">
    <property type="entry name" value="ZN(II)2CYS6 TRANSCRIPTION FACTOR (EUROFUNG)"/>
    <property type="match status" value="1"/>
</dbReference>
<dbReference type="GO" id="GO:0006351">
    <property type="term" value="P:DNA-templated transcription"/>
    <property type="evidence" value="ECO:0007669"/>
    <property type="project" value="InterPro"/>
</dbReference>
<dbReference type="Proteomes" id="UP000813444">
    <property type="component" value="Unassembled WGS sequence"/>
</dbReference>
<protein>
    <submittedName>
        <fullName evidence="3">Fungal-specific transcription factor domain-containing protein</fullName>
    </submittedName>
</protein>
<dbReference type="PANTHER" id="PTHR31668">
    <property type="entry name" value="GLUCOSE TRANSPORT TRANSCRIPTION REGULATOR RGT1-RELATED-RELATED"/>
    <property type="match status" value="1"/>
</dbReference>
<dbReference type="OrthoDB" id="271595at2759"/>
<dbReference type="InterPro" id="IPR007219">
    <property type="entry name" value="XnlR_reg_dom"/>
</dbReference>
<gene>
    <name evidence="3" type="ORF">B0I35DRAFT_451145</name>
</gene>
<keyword evidence="4" id="KW-1185">Reference proteome</keyword>
<feature type="domain" description="Xylanolytic transcriptional activator regulatory" evidence="2">
    <location>
        <begin position="116"/>
        <end position="190"/>
    </location>
</feature>
<organism evidence="3 4">
    <name type="scientific">Stachybotrys elegans</name>
    <dbReference type="NCBI Taxonomy" id="80388"/>
    <lineage>
        <taxon>Eukaryota</taxon>
        <taxon>Fungi</taxon>
        <taxon>Dikarya</taxon>
        <taxon>Ascomycota</taxon>
        <taxon>Pezizomycotina</taxon>
        <taxon>Sordariomycetes</taxon>
        <taxon>Hypocreomycetidae</taxon>
        <taxon>Hypocreales</taxon>
        <taxon>Stachybotryaceae</taxon>
        <taxon>Stachybotrys</taxon>
    </lineage>
</organism>
<evidence type="ECO:0000313" key="4">
    <source>
        <dbReference type="Proteomes" id="UP000813444"/>
    </source>
</evidence>
<comment type="caution">
    <text evidence="3">The sequence shown here is derived from an EMBL/GenBank/DDBJ whole genome shotgun (WGS) entry which is preliminary data.</text>
</comment>
<keyword evidence="1" id="KW-0539">Nucleus</keyword>
<dbReference type="GO" id="GO:0003677">
    <property type="term" value="F:DNA binding"/>
    <property type="evidence" value="ECO:0007669"/>
    <property type="project" value="InterPro"/>
</dbReference>
<evidence type="ECO:0000256" key="1">
    <source>
        <dbReference type="ARBA" id="ARBA00023242"/>
    </source>
</evidence>
<dbReference type="EMBL" id="JAGPNK010000007">
    <property type="protein sequence ID" value="KAH7318080.1"/>
    <property type="molecule type" value="Genomic_DNA"/>
</dbReference>
<name>A0A8K0SVQ9_9HYPO</name>
<sequence length="412" mass="45531">MCWGIDAFFEHKYPITPILHRPHVEESLHRIACSPDAYALLTSCCAVLSLSPDILPKPPSPGSPSPILVPPTDFLLSETARARRYCNVAESQSLLHIQTSFFLFSAFFCMNKDDAAWFYLRESITMLQTLRLHEEATYSLLDPVDAAYGRRLFWVLFITERAYALQRHRPLTLQNTLALPCASPLCNDSDIMPGFLDLISLFGHFDTDFIASWNSSVPLAQPSESTHLSLLQELLKYALPSVSSYAPAQQADLLISQQWLKVMVWKHCVSKALLKTASGDDSMSLTYPASIARDVVLISKLLPTKAFEANGVGILEKIFDVGCSLADLVLLRAEANSASTMEVGPLDTLVELASILVTTLQGEFRHSGVLIDKVNQCLLMNVDRGLCLPEVEVLGDLESIESAVLGDEIIPF</sequence>
<dbReference type="InterPro" id="IPR050797">
    <property type="entry name" value="Carb_Metab_Trans_Reg"/>
</dbReference>
<accession>A0A8K0SVQ9</accession>
<dbReference type="Pfam" id="PF04082">
    <property type="entry name" value="Fungal_trans"/>
    <property type="match status" value="1"/>
</dbReference>
<dbReference type="GO" id="GO:0008270">
    <property type="term" value="F:zinc ion binding"/>
    <property type="evidence" value="ECO:0007669"/>
    <property type="project" value="InterPro"/>
</dbReference>
<proteinExistence type="predicted"/>
<dbReference type="SMART" id="SM00906">
    <property type="entry name" value="Fungal_trans"/>
    <property type="match status" value="1"/>
</dbReference>
<evidence type="ECO:0000313" key="3">
    <source>
        <dbReference type="EMBL" id="KAH7318080.1"/>
    </source>
</evidence>